<keyword evidence="2" id="KW-0472">Membrane</keyword>
<evidence type="ECO:0000256" key="1">
    <source>
        <dbReference type="SAM" id="MobiDB-lite"/>
    </source>
</evidence>
<gene>
    <name evidence="3" type="ORF">IFR04_002134</name>
</gene>
<dbReference type="AlphaFoldDB" id="A0A8H7WHF5"/>
<feature type="compositionally biased region" description="Basic and acidic residues" evidence="1">
    <location>
        <begin position="24"/>
        <end position="33"/>
    </location>
</feature>
<feature type="compositionally biased region" description="Basic and acidic residues" evidence="1">
    <location>
        <begin position="1"/>
        <end position="12"/>
    </location>
</feature>
<name>A0A8H7WHF5_9HELO</name>
<evidence type="ECO:0000313" key="3">
    <source>
        <dbReference type="EMBL" id="KAG4424786.1"/>
    </source>
</evidence>
<feature type="transmembrane region" description="Helical" evidence="2">
    <location>
        <begin position="60"/>
        <end position="81"/>
    </location>
</feature>
<dbReference type="EMBL" id="JAFJYH010000017">
    <property type="protein sequence ID" value="KAG4424786.1"/>
    <property type="molecule type" value="Genomic_DNA"/>
</dbReference>
<keyword evidence="2" id="KW-0812">Transmembrane</keyword>
<proteinExistence type="predicted"/>
<dbReference type="Proteomes" id="UP000664132">
    <property type="component" value="Unassembled WGS sequence"/>
</dbReference>
<protein>
    <submittedName>
        <fullName evidence="3">Uncharacterized protein</fullName>
    </submittedName>
</protein>
<keyword evidence="2" id="KW-1133">Transmembrane helix</keyword>
<accession>A0A8H7WHF5</accession>
<comment type="caution">
    <text evidence="3">The sequence shown here is derived from an EMBL/GenBank/DDBJ whole genome shotgun (WGS) entry which is preliminary data.</text>
</comment>
<reference evidence="3" key="1">
    <citation type="submission" date="2021-02" db="EMBL/GenBank/DDBJ databases">
        <title>Genome sequence Cadophora malorum strain M34.</title>
        <authorList>
            <person name="Stefanovic E."/>
            <person name="Vu D."/>
            <person name="Scully C."/>
            <person name="Dijksterhuis J."/>
            <person name="Roader J."/>
            <person name="Houbraken J."/>
        </authorList>
    </citation>
    <scope>NUCLEOTIDE SEQUENCE</scope>
    <source>
        <strain evidence="3">M34</strain>
    </source>
</reference>
<evidence type="ECO:0000313" key="4">
    <source>
        <dbReference type="Proteomes" id="UP000664132"/>
    </source>
</evidence>
<dbReference type="OrthoDB" id="10522869at2759"/>
<feature type="region of interest" description="Disordered" evidence="1">
    <location>
        <begin position="1"/>
        <end position="51"/>
    </location>
</feature>
<keyword evidence="4" id="KW-1185">Reference proteome</keyword>
<sequence length="285" mass="30709">MSPDAAKLRGEHGATLPPTYNRSENSEFHDVPLEKTAPMVSEPRRTPGGATPRQRLIGRIFLGLVVILVAATVVGFAVYSIKYHVIPDFMSGNSTSKVATSHQVSSSSAPFLERRSVQGCWDNLLSICANDAQVPADRESNGFGECAETYHYIYCSLIMRQLSSGNANAAAAPEGQARRMSVKPSILGRASNKAGARAVADFSKCYNMLDFCIESQMQAVKRAPRARVIRERMANPEVTIKLPTITASESTAAGGLLYAAAVTERAVPTTAADPDEASLMKTWIK</sequence>
<evidence type="ECO:0000256" key="2">
    <source>
        <dbReference type="SAM" id="Phobius"/>
    </source>
</evidence>
<organism evidence="3 4">
    <name type="scientific">Cadophora malorum</name>
    <dbReference type="NCBI Taxonomy" id="108018"/>
    <lineage>
        <taxon>Eukaryota</taxon>
        <taxon>Fungi</taxon>
        <taxon>Dikarya</taxon>
        <taxon>Ascomycota</taxon>
        <taxon>Pezizomycotina</taxon>
        <taxon>Leotiomycetes</taxon>
        <taxon>Helotiales</taxon>
        <taxon>Ploettnerulaceae</taxon>
        <taxon>Cadophora</taxon>
    </lineage>
</organism>